<proteinExistence type="predicted"/>
<sequence>WKEIEMVDDKEFGESSVVEGGKAESCPSWISMSGEELLKGDGLMFLPCGLAAGSSITVVGTPHYAHKEYSPQLAKLKNG</sequence>
<dbReference type="AlphaFoldDB" id="A0A392UK29"/>
<evidence type="ECO:0000313" key="1">
    <source>
        <dbReference type="EMBL" id="MCI73812.1"/>
    </source>
</evidence>
<comment type="caution">
    <text evidence="1">The sequence shown here is derived from an EMBL/GenBank/DDBJ whole genome shotgun (WGS) entry which is preliminary data.</text>
</comment>
<dbReference type="GO" id="GO:0016757">
    <property type="term" value="F:glycosyltransferase activity"/>
    <property type="evidence" value="ECO:0007669"/>
    <property type="project" value="UniProtKB-KW"/>
</dbReference>
<dbReference type="Proteomes" id="UP000265520">
    <property type="component" value="Unassembled WGS sequence"/>
</dbReference>
<protein>
    <submittedName>
        <fullName evidence="1">Putative beta-13-galactosyltransferase 20-like</fullName>
    </submittedName>
</protein>
<organism evidence="1 2">
    <name type="scientific">Trifolium medium</name>
    <dbReference type="NCBI Taxonomy" id="97028"/>
    <lineage>
        <taxon>Eukaryota</taxon>
        <taxon>Viridiplantae</taxon>
        <taxon>Streptophyta</taxon>
        <taxon>Embryophyta</taxon>
        <taxon>Tracheophyta</taxon>
        <taxon>Spermatophyta</taxon>
        <taxon>Magnoliopsida</taxon>
        <taxon>eudicotyledons</taxon>
        <taxon>Gunneridae</taxon>
        <taxon>Pentapetalae</taxon>
        <taxon>rosids</taxon>
        <taxon>fabids</taxon>
        <taxon>Fabales</taxon>
        <taxon>Fabaceae</taxon>
        <taxon>Papilionoideae</taxon>
        <taxon>50 kb inversion clade</taxon>
        <taxon>NPAAA clade</taxon>
        <taxon>Hologalegina</taxon>
        <taxon>IRL clade</taxon>
        <taxon>Trifolieae</taxon>
        <taxon>Trifolium</taxon>
    </lineage>
</organism>
<evidence type="ECO:0000313" key="2">
    <source>
        <dbReference type="Proteomes" id="UP000265520"/>
    </source>
</evidence>
<keyword evidence="1" id="KW-0328">Glycosyltransferase</keyword>
<feature type="non-terminal residue" evidence="1">
    <location>
        <position position="79"/>
    </location>
</feature>
<keyword evidence="2" id="KW-1185">Reference proteome</keyword>
<name>A0A392UK29_9FABA</name>
<keyword evidence="1" id="KW-0808">Transferase</keyword>
<reference evidence="1 2" key="1">
    <citation type="journal article" date="2018" name="Front. Plant Sci.">
        <title>Red Clover (Trifolium pratense) and Zigzag Clover (T. medium) - A Picture of Genomic Similarities and Differences.</title>
        <authorList>
            <person name="Dluhosova J."/>
            <person name="Istvanek J."/>
            <person name="Nedelnik J."/>
            <person name="Repkova J."/>
        </authorList>
    </citation>
    <scope>NUCLEOTIDE SEQUENCE [LARGE SCALE GENOMIC DNA]</scope>
    <source>
        <strain evidence="2">cv. 10/8</strain>
        <tissue evidence="1">Leaf</tissue>
    </source>
</reference>
<feature type="non-terminal residue" evidence="1">
    <location>
        <position position="1"/>
    </location>
</feature>
<dbReference type="EMBL" id="LXQA010847039">
    <property type="protein sequence ID" value="MCI73812.1"/>
    <property type="molecule type" value="Genomic_DNA"/>
</dbReference>
<accession>A0A392UK29</accession>